<dbReference type="AlphaFoldDB" id="A0A5C3NJX7"/>
<accession>A0A5C3NJX7</accession>
<protein>
    <submittedName>
        <fullName evidence="1">Uncharacterized protein</fullName>
    </submittedName>
</protein>
<sequence>MSSESHRVLPEVLEDLVLLVCTQENGIYSAIGIHHDWLIHHIECRSLRLDPALPTKCAPDEHILQSVITSTGATGPVSLIPELRDSFPQKTYAHVDLMTMPDGRKELDHPLRIFYDPIALQRQHPDDYNMAIAHLTFGIAITRRFGPVLVLRFLDYRRTRYTDAGSRLDMEILSEFFVTVH</sequence>
<keyword evidence="2" id="KW-1185">Reference proteome</keyword>
<evidence type="ECO:0000313" key="1">
    <source>
        <dbReference type="EMBL" id="TFK53901.1"/>
    </source>
</evidence>
<name>A0A5C3NJX7_9AGAM</name>
<gene>
    <name evidence="1" type="ORF">OE88DRAFT_1642574</name>
</gene>
<organism evidence="1 2">
    <name type="scientific">Heliocybe sulcata</name>
    <dbReference type="NCBI Taxonomy" id="5364"/>
    <lineage>
        <taxon>Eukaryota</taxon>
        <taxon>Fungi</taxon>
        <taxon>Dikarya</taxon>
        <taxon>Basidiomycota</taxon>
        <taxon>Agaricomycotina</taxon>
        <taxon>Agaricomycetes</taxon>
        <taxon>Gloeophyllales</taxon>
        <taxon>Gloeophyllaceae</taxon>
        <taxon>Heliocybe</taxon>
    </lineage>
</organism>
<dbReference type="EMBL" id="ML213506">
    <property type="protein sequence ID" value="TFK53901.1"/>
    <property type="molecule type" value="Genomic_DNA"/>
</dbReference>
<reference evidence="1 2" key="1">
    <citation type="journal article" date="2019" name="Nat. Ecol. Evol.">
        <title>Megaphylogeny resolves global patterns of mushroom evolution.</title>
        <authorList>
            <person name="Varga T."/>
            <person name="Krizsan K."/>
            <person name="Foldi C."/>
            <person name="Dima B."/>
            <person name="Sanchez-Garcia M."/>
            <person name="Sanchez-Ramirez S."/>
            <person name="Szollosi G.J."/>
            <person name="Szarkandi J.G."/>
            <person name="Papp V."/>
            <person name="Albert L."/>
            <person name="Andreopoulos W."/>
            <person name="Angelini C."/>
            <person name="Antonin V."/>
            <person name="Barry K.W."/>
            <person name="Bougher N.L."/>
            <person name="Buchanan P."/>
            <person name="Buyck B."/>
            <person name="Bense V."/>
            <person name="Catcheside P."/>
            <person name="Chovatia M."/>
            <person name="Cooper J."/>
            <person name="Damon W."/>
            <person name="Desjardin D."/>
            <person name="Finy P."/>
            <person name="Geml J."/>
            <person name="Haridas S."/>
            <person name="Hughes K."/>
            <person name="Justo A."/>
            <person name="Karasinski D."/>
            <person name="Kautmanova I."/>
            <person name="Kiss B."/>
            <person name="Kocsube S."/>
            <person name="Kotiranta H."/>
            <person name="LaButti K.M."/>
            <person name="Lechner B.E."/>
            <person name="Liimatainen K."/>
            <person name="Lipzen A."/>
            <person name="Lukacs Z."/>
            <person name="Mihaltcheva S."/>
            <person name="Morgado L.N."/>
            <person name="Niskanen T."/>
            <person name="Noordeloos M.E."/>
            <person name="Ohm R.A."/>
            <person name="Ortiz-Santana B."/>
            <person name="Ovrebo C."/>
            <person name="Racz N."/>
            <person name="Riley R."/>
            <person name="Savchenko A."/>
            <person name="Shiryaev A."/>
            <person name="Soop K."/>
            <person name="Spirin V."/>
            <person name="Szebenyi C."/>
            <person name="Tomsovsky M."/>
            <person name="Tulloss R.E."/>
            <person name="Uehling J."/>
            <person name="Grigoriev I.V."/>
            <person name="Vagvolgyi C."/>
            <person name="Papp T."/>
            <person name="Martin F.M."/>
            <person name="Miettinen O."/>
            <person name="Hibbett D.S."/>
            <person name="Nagy L.G."/>
        </authorList>
    </citation>
    <scope>NUCLEOTIDE SEQUENCE [LARGE SCALE GENOMIC DNA]</scope>
    <source>
        <strain evidence="1 2">OMC1185</strain>
    </source>
</reference>
<proteinExistence type="predicted"/>
<dbReference type="Proteomes" id="UP000305948">
    <property type="component" value="Unassembled WGS sequence"/>
</dbReference>
<evidence type="ECO:0000313" key="2">
    <source>
        <dbReference type="Proteomes" id="UP000305948"/>
    </source>
</evidence>